<protein>
    <recommendedName>
        <fullName evidence="4">Lipoprotein</fullName>
    </recommendedName>
</protein>
<organism evidence="2 3">
    <name type="scientific">Streptomyces narbonensis</name>
    <dbReference type="NCBI Taxonomy" id="67333"/>
    <lineage>
        <taxon>Bacteria</taxon>
        <taxon>Bacillati</taxon>
        <taxon>Actinomycetota</taxon>
        <taxon>Actinomycetes</taxon>
        <taxon>Kitasatosporales</taxon>
        <taxon>Streptomycetaceae</taxon>
        <taxon>Streptomyces</taxon>
    </lineage>
</organism>
<feature type="compositionally biased region" description="Polar residues" evidence="1">
    <location>
        <begin position="1"/>
        <end position="12"/>
    </location>
</feature>
<name>A0ABV3C5I7_9ACTN</name>
<feature type="region of interest" description="Disordered" evidence="1">
    <location>
        <begin position="1"/>
        <end position="29"/>
    </location>
</feature>
<feature type="compositionally biased region" description="Basic and acidic residues" evidence="1">
    <location>
        <begin position="111"/>
        <end position="123"/>
    </location>
</feature>
<evidence type="ECO:0000256" key="1">
    <source>
        <dbReference type="SAM" id="MobiDB-lite"/>
    </source>
</evidence>
<evidence type="ECO:0000313" key="2">
    <source>
        <dbReference type="EMBL" id="MEU7070044.1"/>
    </source>
</evidence>
<sequence length="203" mass="21850">MAVKPSATTRPAVTQRPYDRAPARPLGEAAAGGRDSVLLRAAFAFPVPAGHEVPPVDEVAVIHRLSPETGEIAWMPDGRTFCYGMVRQETSSFRCGRLPEKAPAPGLLHTHRGDSDRGTSEDNLDEVRDVSFVIAEGGPKRFDHLKRGKGMGAVHQAVVRFPSGRMVTLLTFDQPGYGSGLDPEAEICRSDGAVCFPSDPVPY</sequence>
<dbReference type="Proteomes" id="UP001551329">
    <property type="component" value="Unassembled WGS sequence"/>
</dbReference>
<feature type="region of interest" description="Disordered" evidence="1">
    <location>
        <begin position="96"/>
        <end position="123"/>
    </location>
</feature>
<dbReference type="EMBL" id="JBEZAE010000003">
    <property type="protein sequence ID" value="MEU7070044.1"/>
    <property type="molecule type" value="Genomic_DNA"/>
</dbReference>
<dbReference type="RefSeq" id="WP_358469840.1">
    <property type="nucleotide sequence ID" value="NZ_JBEZAE010000003.1"/>
</dbReference>
<evidence type="ECO:0008006" key="4">
    <source>
        <dbReference type="Google" id="ProtNLM"/>
    </source>
</evidence>
<evidence type="ECO:0000313" key="3">
    <source>
        <dbReference type="Proteomes" id="UP001551329"/>
    </source>
</evidence>
<accession>A0ABV3C5I7</accession>
<comment type="caution">
    <text evidence="2">The sequence shown here is derived from an EMBL/GenBank/DDBJ whole genome shotgun (WGS) entry which is preliminary data.</text>
</comment>
<reference evidence="2 3" key="1">
    <citation type="submission" date="2024-06" db="EMBL/GenBank/DDBJ databases">
        <title>The Natural Products Discovery Center: Release of the First 8490 Sequenced Strains for Exploring Actinobacteria Biosynthetic Diversity.</title>
        <authorList>
            <person name="Kalkreuter E."/>
            <person name="Kautsar S.A."/>
            <person name="Yang D."/>
            <person name="Bader C.D."/>
            <person name="Teijaro C.N."/>
            <person name="Fluegel L."/>
            <person name="Davis C.M."/>
            <person name="Simpson J.R."/>
            <person name="Lauterbach L."/>
            <person name="Steele A.D."/>
            <person name="Gui C."/>
            <person name="Meng S."/>
            <person name="Li G."/>
            <person name="Viehrig K."/>
            <person name="Ye F."/>
            <person name="Su P."/>
            <person name="Kiefer A.F."/>
            <person name="Nichols A."/>
            <person name="Cepeda A.J."/>
            <person name="Yan W."/>
            <person name="Fan B."/>
            <person name="Jiang Y."/>
            <person name="Adhikari A."/>
            <person name="Zheng C.-J."/>
            <person name="Schuster L."/>
            <person name="Cowan T.M."/>
            <person name="Smanski M.J."/>
            <person name="Chevrette M.G."/>
            <person name="De Carvalho L.P.S."/>
            <person name="Shen B."/>
        </authorList>
    </citation>
    <scope>NUCLEOTIDE SEQUENCE [LARGE SCALE GENOMIC DNA]</scope>
    <source>
        <strain evidence="2 3">NPDC045974</strain>
    </source>
</reference>
<keyword evidence="3" id="KW-1185">Reference proteome</keyword>
<gene>
    <name evidence="2" type="ORF">AB0A88_07820</name>
</gene>
<proteinExistence type="predicted"/>